<gene>
    <name evidence="2" type="ORF">CFP75_40120</name>
</gene>
<evidence type="ECO:0000256" key="1">
    <source>
        <dbReference type="SAM" id="MobiDB-lite"/>
    </source>
</evidence>
<dbReference type="AlphaFoldDB" id="A0A229R8Q8"/>
<dbReference type="EMBL" id="NMQU01000161">
    <property type="protein sequence ID" value="OXM43052.1"/>
    <property type="molecule type" value="Genomic_DNA"/>
</dbReference>
<sequence>MRVRIGIRNHLDRRHAYLDPQLRQLEHREIDKIRPLCHADPANVGLMHMCDMVNRFPLQHLGGEFVACLGCRNWLETHPHIVVCRNDLIVCDEHNVVVANRGGLPLEVITVDDSDRDDLPSPRRPQRRIGGRHLLPIP</sequence>
<proteinExistence type="predicted"/>
<evidence type="ECO:0000313" key="3">
    <source>
        <dbReference type="Proteomes" id="UP000215563"/>
    </source>
</evidence>
<accession>A0A229R8Q8</accession>
<reference evidence="2 3" key="1">
    <citation type="submission" date="2017-07" db="EMBL/GenBank/DDBJ databases">
        <title>Amycolatopsis alba DSM 44262 Genome sequencing and assembly.</title>
        <authorList>
            <person name="Kaur N."/>
            <person name="Mayilraj S."/>
        </authorList>
    </citation>
    <scope>NUCLEOTIDE SEQUENCE [LARGE SCALE GENOMIC DNA]</scope>
    <source>
        <strain evidence="2 3">DSM 44262</strain>
    </source>
</reference>
<keyword evidence="3" id="KW-1185">Reference proteome</keyword>
<dbReference type="Proteomes" id="UP000215563">
    <property type="component" value="Unassembled WGS sequence"/>
</dbReference>
<name>A0A229R8Q8_AMYAL</name>
<comment type="caution">
    <text evidence="2">The sequence shown here is derived from an EMBL/GenBank/DDBJ whole genome shotgun (WGS) entry which is preliminary data.</text>
</comment>
<feature type="region of interest" description="Disordered" evidence="1">
    <location>
        <begin position="115"/>
        <end position="138"/>
    </location>
</feature>
<organism evidence="2 3">
    <name type="scientific">Amycolatopsis alba DSM 44262</name>
    <dbReference type="NCBI Taxonomy" id="1125972"/>
    <lineage>
        <taxon>Bacteria</taxon>
        <taxon>Bacillati</taxon>
        <taxon>Actinomycetota</taxon>
        <taxon>Actinomycetes</taxon>
        <taxon>Pseudonocardiales</taxon>
        <taxon>Pseudonocardiaceae</taxon>
        <taxon>Amycolatopsis</taxon>
    </lineage>
</organism>
<evidence type="ECO:0000313" key="2">
    <source>
        <dbReference type="EMBL" id="OXM43052.1"/>
    </source>
</evidence>
<protein>
    <submittedName>
        <fullName evidence="2">Uncharacterized protein</fullName>
    </submittedName>
</protein>